<keyword evidence="1" id="KW-1133">Transmembrane helix</keyword>
<protein>
    <submittedName>
        <fullName evidence="2">Uncharacterized protein</fullName>
    </submittedName>
</protein>
<name>A0A8S5TDF8_9CAUD</name>
<sequence>MRNVCLERAKGTIQHRIRPVIARILRVLKSILYTFLYTFIPRLRVMRHRYRLSRWWMITDGLISTVALKSWTRQALLRIGFVRSFYSWQMSLRCDFIGRGYCIRHPLFYADLHSSEWWRYGSLPYQHHAHQREVFFLFRGCKNLTRRAVP</sequence>
<evidence type="ECO:0000313" key="2">
    <source>
        <dbReference type="EMBL" id="DAF61015.1"/>
    </source>
</evidence>
<feature type="transmembrane region" description="Helical" evidence="1">
    <location>
        <begin position="20"/>
        <end position="40"/>
    </location>
</feature>
<keyword evidence="1" id="KW-0472">Membrane</keyword>
<accession>A0A8S5TDF8</accession>
<reference evidence="2" key="1">
    <citation type="journal article" date="2021" name="Proc. Natl. Acad. Sci. U.S.A.">
        <title>A Catalog of Tens of Thousands of Viruses from Human Metagenomes Reveals Hidden Associations with Chronic Diseases.</title>
        <authorList>
            <person name="Tisza M.J."/>
            <person name="Buck C.B."/>
        </authorList>
    </citation>
    <scope>NUCLEOTIDE SEQUENCE</scope>
    <source>
        <strain evidence="2">CtQuf7</strain>
    </source>
</reference>
<keyword evidence="1" id="KW-0812">Transmembrane</keyword>
<dbReference type="EMBL" id="BK032801">
    <property type="protein sequence ID" value="DAF61015.1"/>
    <property type="molecule type" value="Genomic_DNA"/>
</dbReference>
<organism evidence="2">
    <name type="scientific">Podoviridae sp. ctQuf7</name>
    <dbReference type="NCBI Taxonomy" id="2827734"/>
    <lineage>
        <taxon>Viruses</taxon>
        <taxon>Duplodnaviria</taxon>
        <taxon>Heunggongvirae</taxon>
        <taxon>Uroviricota</taxon>
        <taxon>Caudoviricetes</taxon>
    </lineage>
</organism>
<proteinExistence type="predicted"/>
<evidence type="ECO:0000256" key="1">
    <source>
        <dbReference type="SAM" id="Phobius"/>
    </source>
</evidence>